<dbReference type="Pfam" id="PF16543">
    <property type="entry name" value="DFRP_C"/>
    <property type="match status" value="1"/>
</dbReference>
<dbReference type="SMART" id="SM00591">
    <property type="entry name" value="RWD"/>
    <property type="match status" value="1"/>
</dbReference>
<protein>
    <submittedName>
        <fullName evidence="3">RWD domain-containing protein</fullName>
    </submittedName>
</protein>
<dbReference type="InterPro" id="IPR032378">
    <property type="entry name" value="ZC3H15/TMA46_C"/>
</dbReference>
<dbReference type="PANTHER" id="PTHR12292">
    <property type="entry name" value="RWD DOMAIN-CONTAINING PROTEIN"/>
    <property type="match status" value="1"/>
</dbReference>
<organism evidence="2 3">
    <name type="scientific">Syphacia muris</name>
    <dbReference type="NCBI Taxonomy" id="451379"/>
    <lineage>
        <taxon>Eukaryota</taxon>
        <taxon>Metazoa</taxon>
        <taxon>Ecdysozoa</taxon>
        <taxon>Nematoda</taxon>
        <taxon>Chromadorea</taxon>
        <taxon>Rhabditida</taxon>
        <taxon>Spirurina</taxon>
        <taxon>Oxyuridomorpha</taxon>
        <taxon>Oxyuroidea</taxon>
        <taxon>Oxyuridae</taxon>
        <taxon>Syphacia</taxon>
    </lineage>
</organism>
<dbReference type="SUPFAM" id="SSF54495">
    <property type="entry name" value="UBC-like"/>
    <property type="match status" value="1"/>
</dbReference>
<accession>A0A0N5AL60</accession>
<evidence type="ECO:0000313" key="2">
    <source>
        <dbReference type="Proteomes" id="UP000046393"/>
    </source>
</evidence>
<evidence type="ECO:0000259" key="1">
    <source>
        <dbReference type="PROSITE" id="PS50908"/>
    </source>
</evidence>
<dbReference type="AlphaFoldDB" id="A0A0N5AL60"/>
<dbReference type="Pfam" id="PF05773">
    <property type="entry name" value="RWD"/>
    <property type="match status" value="1"/>
</dbReference>
<reference evidence="3" key="1">
    <citation type="submission" date="2017-02" db="UniProtKB">
        <authorList>
            <consortium name="WormBaseParasite"/>
        </authorList>
    </citation>
    <scope>IDENTIFICATION</scope>
</reference>
<dbReference type="Gene3D" id="3.10.110.10">
    <property type="entry name" value="Ubiquitin Conjugating Enzyme"/>
    <property type="match status" value="1"/>
</dbReference>
<proteinExistence type="predicted"/>
<dbReference type="Proteomes" id="UP000046393">
    <property type="component" value="Unplaced"/>
</dbReference>
<evidence type="ECO:0000313" key="3">
    <source>
        <dbReference type="WBParaSite" id="SMUV_0000525901-mRNA-1"/>
    </source>
</evidence>
<dbReference type="STRING" id="451379.A0A0N5AL60"/>
<dbReference type="WBParaSite" id="SMUV_0000525901-mRNA-1">
    <property type="protein sequence ID" value="SMUV_0000525901-mRNA-1"/>
    <property type="gene ID" value="SMUV_0000525901"/>
</dbReference>
<dbReference type="InterPro" id="IPR016135">
    <property type="entry name" value="UBQ-conjugating_enzyme/RWD"/>
</dbReference>
<name>A0A0N5AL60_9BILA</name>
<dbReference type="InterPro" id="IPR040213">
    <property type="entry name" value="GIR2-like"/>
</dbReference>
<feature type="domain" description="RWD" evidence="1">
    <location>
        <begin position="9"/>
        <end position="120"/>
    </location>
</feature>
<dbReference type="PROSITE" id="PS50908">
    <property type="entry name" value="RWD"/>
    <property type="match status" value="1"/>
</dbReference>
<keyword evidence="2" id="KW-1185">Reference proteome</keyword>
<dbReference type="InterPro" id="IPR006575">
    <property type="entry name" value="RWD_dom"/>
</dbReference>
<sequence length="240" mass="27453">MSQEEVQLQEIEALEAIYPGELEVIDRTYPNISIIVNLTSHLDENIRDESCVFTLKLSIGLPPDYPEVLPILELIGLDELFTEKRINEVLKELHDVANDSLGMPMVFTVISTLQDNIGFLVEDLKNEREVQKLKKQDEEEELAKKKFEGCPVTPETFREWKLHFDVEIEARIEKERKAREATLSGKLTGRQLFLRDTSLNLSDFAVMEAAANVEIDESLFDEVSDLDDLELEDEEVSQAV</sequence>